<proteinExistence type="inferred from homology"/>
<name>A0AAP3GVB2_9LACO</name>
<dbReference type="AlphaFoldDB" id="A0AAP3GVB2"/>
<dbReference type="InterPro" id="IPR017853">
    <property type="entry name" value="GH"/>
</dbReference>
<sequence length="355" mass="39508">MVLNAIDIANYQAGINPASVDADIIIIKATEGTSYTNPYWKTWADETLKAGKLLAFYHFTHGTNCTEEVNYFLNALGAYANKAMLFLDFEASAVTVGGVPFAKQFLELVKNKTGKTPGIYMSLTVENQLNWSSICNDYPLWVAQYNTMNPQYGFINRDLYGSLKYWKTMTLFQNTSNGYISGWNGGLDLSIFYGDKNDWNNFSTEVDDEMTWKPEVKWNVFGIYKTQGKIPLYDGADLTNIVQENGQDATREGNFIIFDTKQGAARVGTDKQWFSQANGLTKLNPLAVNDKARAICKITADDAYTQNELSAGAKGIKHLPKDSTWQVFGRSGKYLIVGGVTDGKYVDGDKAVIVL</sequence>
<dbReference type="Proteomes" id="UP001213015">
    <property type="component" value="Unassembled WGS sequence"/>
</dbReference>
<dbReference type="GO" id="GO:0009253">
    <property type="term" value="P:peptidoglycan catabolic process"/>
    <property type="evidence" value="ECO:0007669"/>
    <property type="project" value="InterPro"/>
</dbReference>
<organism evidence="4 5">
    <name type="scientific">Lactobacillus mulieris</name>
    <dbReference type="NCBI Taxonomy" id="2508708"/>
    <lineage>
        <taxon>Bacteria</taxon>
        <taxon>Bacillati</taxon>
        <taxon>Bacillota</taxon>
        <taxon>Bacilli</taxon>
        <taxon>Lactobacillales</taxon>
        <taxon>Lactobacillaceae</taxon>
        <taxon>Lactobacillus</taxon>
    </lineage>
</organism>
<dbReference type="GO" id="GO:0003796">
    <property type="term" value="F:lysozyme activity"/>
    <property type="evidence" value="ECO:0007669"/>
    <property type="project" value="InterPro"/>
</dbReference>
<evidence type="ECO:0000313" key="5">
    <source>
        <dbReference type="Proteomes" id="UP001213015"/>
    </source>
</evidence>
<dbReference type="GO" id="GO:0016998">
    <property type="term" value="P:cell wall macromolecule catabolic process"/>
    <property type="evidence" value="ECO:0007669"/>
    <property type="project" value="InterPro"/>
</dbReference>
<keyword evidence="2 4" id="KW-0378">Hydrolase</keyword>
<dbReference type="SUPFAM" id="SSF51445">
    <property type="entry name" value="(Trans)glycosidases"/>
    <property type="match status" value="1"/>
</dbReference>
<gene>
    <name evidence="4" type="ORF">L2422_01400</name>
</gene>
<comment type="caution">
    <text evidence="4">The sequence shown here is derived from an EMBL/GenBank/DDBJ whole genome shotgun (WGS) entry which is preliminary data.</text>
</comment>
<dbReference type="SMART" id="SM00641">
    <property type="entry name" value="Glyco_25"/>
    <property type="match status" value="1"/>
</dbReference>
<dbReference type="GO" id="GO:0016052">
    <property type="term" value="P:carbohydrate catabolic process"/>
    <property type="evidence" value="ECO:0007669"/>
    <property type="project" value="TreeGrafter"/>
</dbReference>
<evidence type="ECO:0000256" key="2">
    <source>
        <dbReference type="ARBA" id="ARBA00022801"/>
    </source>
</evidence>
<dbReference type="PROSITE" id="PS51904">
    <property type="entry name" value="GLYCOSYL_HYDROL_F25_2"/>
    <property type="match status" value="1"/>
</dbReference>
<comment type="similarity">
    <text evidence="1">Belongs to the glycosyl hydrolase 25 family.</text>
</comment>
<dbReference type="PANTHER" id="PTHR34135">
    <property type="entry name" value="LYSOZYME"/>
    <property type="match status" value="1"/>
</dbReference>
<dbReference type="PANTHER" id="PTHR34135:SF2">
    <property type="entry name" value="LYSOZYME"/>
    <property type="match status" value="1"/>
</dbReference>
<dbReference type="RefSeq" id="WP_265669171.1">
    <property type="nucleotide sequence ID" value="NZ_JAKHKO010000001.1"/>
</dbReference>
<dbReference type="InterPro" id="IPR002053">
    <property type="entry name" value="Glyco_hydro_25"/>
</dbReference>
<dbReference type="EMBL" id="JAKHLF010000001">
    <property type="protein sequence ID" value="MCZ3844180.1"/>
    <property type="molecule type" value="Genomic_DNA"/>
</dbReference>
<protein>
    <submittedName>
        <fullName evidence="4">Glycosyl hydrolase family 25</fullName>
    </submittedName>
</protein>
<evidence type="ECO:0000313" key="4">
    <source>
        <dbReference type="EMBL" id="MCZ3844180.1"/>
    </source>
</evidence>
<evidence type="ECO:0000256" key="1">
    <source>
        <dbReference type="ARBA" id="ARBA00010646"/>
    </source>
</evidence>
<accession>A0AAP3GVB2</accession>
<reference evidence="4" key="1">
    <citation type="submission" date="2022-01" db="EMBL/GenBank/DDBJ databases">
        <title>VMRC isolate genome collection.</title>
        <authorList>
            <person name="France M."/>
            <person name="Rutt L."/>
            <person name="Humphrys M."/>
            <person name="Ravel J."/>
        </authorList>
    </citation>
    <scope>NUCLEOTIDE SEQUENCE</scope>
    <source>
        <strain evidence="4">C0127B5</strain>
    </source>
</reference>
<dbReference type="Pfam" id="PF01183">
    <property type="entry name" value="Glyco_hydro_25"/>
    <property type="match status" value="1"/>
</dbReference>
<dbReference type="Gene3D" id="3.20.20.80">
    <property type="entry name" value="Glycosidases"/>
    <property type="match status" value="1"/>
</dbReference>
<evidence type="ECO:0000256" key="3">
    <source>
        <dbReference type="ARBA" id="ARBA00023295"/>
    </source>
</evidence>
<dbReference type="InterPro" id="IPR018077">
    <property type="entry name" value="Glyco_hydro_fam25_subgr"/>
</dbReference>
<keyword evidence="3" id="KW-0326">Glycosidase</keyword>